<gene>
    <name evidence="2" type="ORF">Dda_8996</name>
</gene>
<sequence length="114" mass="12367">MLLSDDASVSIYPISIMRVTVLSLYVLSAGVFAAAVPITNINFPGIPGVESASEDVAVAHIQYKRGASPQEPPIDMHPPAELEPTISAYANFWNRVAQTLNIDGFLDMYFPNTK</sequence>
<protein>
    <submittedName>
        <fullName evidence="2">Uncharacterized protein</fullName>
    </submittedName>
</protein>
<evidence type="ECO:0000313" key="3">
    <source>
        <dbReference type="Proteomes" id="UP001221413"/>
    </source>
</evidence>
<keyword evidence="3" id="KW-1185">Reference proteome</keyword>
<reference evidence="2" key="1">
    <citation type="submission" date="2023-01" db="EMBL/GenBank/DDBJ databases">
        <title>The chitinases involved in constricting ring structure development in the nematode-trapping fungus Drechslerella dactyloides.</title>
        <authorList>
            <person name="Wang R."/>
            <person name="Zhang L."/>
            <person name="Tang P."/>
            <person name="Li S."/>
            <person name="Liang L."/>
        </authorList>
    </citation>
    <scope>NUCLEOTIDE SEQUENCE</scope>
    <source>
        <strain evidence="2">YMF1.00031</strain>
    </source>
</reference>
<dbReference type="EMBL" id="JAQGDS010000014">
    <property type="protein sequence ID" value="KAJ6256161.1"/>
    <property type="molecule type" value="Genomic_DNA"/>
</dbReference>
<keyword evidence="1" id="KW-0472">Membrane</keyword>
<feature type="transmembrane region" description="Helical" evidence="1">
    <location>
        <begin position="12"/>
        <end position="36"/>
    </location>
</feature>
<name>A0AAD6IPZ1_DREDA</name>
<organism evidence="2 3">
    <name type="scientific">Drechslerella dactyloides</name>
    <name type="common">Nematode-trapping fungus</name>
    <name type="synonym">Arthrobotrys dactyloides</name>
    <dbReference type="NCBI Taxonomy" id="74499"/>
    <lineage>
        <taxon>Eukaryota</taxon>
        <taxon>Fungi</taxon>
        <taxon>Dikarya</taxon>
        <taxon>Ascomycota</taxon>
        <taxon>Pezizomycotina</taxon>
        <taxon>Orbiliomycetes</taxon>
        <taxon>Orbiliales</taxon>
        <taxon>Orbiliaceae</taxon>
        <taxon>Drechslerella</taxon>
    </lineage>
</organism>
<dbReference type="AlphaFoldDB" id="A0AAD6IPZ1"/>
<accession>A0AAD6IPZ1</accession>
<proteinExistence type="predicted"/>
<comment type="caution">
    <text evidence="2">The sequence shown here is derived from an EMBL/GenBank/DDBJ whole genome shotgun (WGS) entry which is preliminary data.</text>
</comment>
<dbReference type="Proteomes" id="UP001221413">
    <property type="component" value="Unassembled WGS sequence"/>
</dbReference>
<keyword evidence="1" id="KW-1133">Transmembrane helix</keyword>
<evidence type="ECO:0000256" key="1">
    <source>
        <dbReference type="SAM" id="Phobius"/>
    </source>
</evidence>
<keyword evidence="1" id="KW-0812">Transmembrane</keyword>
<evidence type="ECO:0000313" key="2">
    <source>
        <dbReference type="EMBL" id="KAJ6256161.1"/>
    </source>
</evidence>